<organism evidence="2">
    <name type="scientific">uncultured Latescibacterota bacterium</name>
    <dbReference type="NCBI Taxonomy" id="199737"/>
    <lineage>
        <taxon>Bacteria</taxon>
        <taxon>Pseudomonadati</taxon>
        <taxon>Candidatus Latescibacterota</taxon>
        <taxon>environmental samples</taxon>
    </lineage>
</organism>
<name>Q2Z0E0_9BACT</name>
<dbReference type="SUPFAM" id="SSF56935">
    <property type="entry name" value="Porins"/>
    <property type="match status" value="1"/>
</dbReference>
<accession>Q2Z0E0</accession>
<proteinExistence type="predicted"/>
<dbReference type="Pfam" id="PF19572">
    <property type="entry name" value="PorV"/>
    <property type="match status" value="1"/>
</dbReference>
<reference evidence="2" key="1">
    <citation type="journal article" date="2005" name="Environ. Microbiol.">
        <title>Lateral gene transfer and phylogenetic assignment of environmental fosmid clones.</title>
        <authorList>
            <person name="Nesbo C.L."/>
            <person name="Boucher Y."/>
            <person name="Dlutek M."/>
            <person name="Doolittle F.W."/>
        </authorList>
    </citation>
    <scope>NUCLEOTIDE SEQUENCE</scope>
</reference>
<evidence type="ECO:0000259" key="1">
    <source>
        <dbReference type="Pfam" id="PF19572"/>
    </source>
</evidence>
<feature type="domain" description="Type IX secretion system protein PorV" evidence="1">
    <location>
        <begin position="50"/>
        <end position="269"/>
    </location>
</feature>
<dbReference type="EMBL" id="AJ937760">
    <property type="protein sequence ID" value="CAI78460.1"/>
    <property type="molecule type" value="Genomic_DNA"/>
</dbReference>
<sequence length="348" mass="37695">MAVRRAGRAGGPPLKGDVDAMTGKRLPIALILVAVLAMPAAAQVSIGGAQSLYIHPGGRPAGMGDAFVSIVDDASACWWNPAGLAFLEQTYNVSLMHSRLVPDWEDVYYEYAAYAQKIEGLGTIGGSLIYLTYGEQQATTPDDSTPFATFHSYEVIPSIAYGAMLGENIGIGINLKFIYVDLAPAEVTVEGQNGSGTTFAADFGALWKLMDGRWNVGGTVQHVGPKIAYIDEEQKDPLPRNLKVGTSYRLLSDEMNELTVSADFNKSLVIVEDIADPTLGVVLNVGAEYRYYDLFALRGGYVYDEDGEIKDFAFGMGLSYRNFSFDIANVPQAEGLKRPFRFSMTAAF</sequence>
<dbReference type="InterPro" id="IPR045741">
    <property type="entry name" value="PorV"/>
</dbReference>
<protein>
    <recommendedName>
        <fullName evidence="1">Type IX secretion system protein PorV domain-containing protein</fullName>
    </recommendedName>
</protein>
<dbReference type="NCBIfam" id="NF033709">
    <property type="entry name" value="PorV_fam"/>
    <property type="match status" value="1"/>
</dbReference>
<dbReference type="AlphaFoldDB" id="Q2Z0E0"/>
<dbReference type="Gene3D" id="2.40.160.60">
    <property type="entry name" value="Outer membrane protein transport protein (OMPP1/FadL/TodX)"/>
    <property type="match status" value="1"/>
</dbReference>
<evidence type="ECO:0000313" key="2">
    <source>
        <dbReference type="EMBL" id="CAI78460.1"/>
    </source>
</evidence>